<feature type="repeat" description="ANK" evidence="3">
    <location>
        <begin position="166"/>
        <end position="198"/>
    </location>
</feature>
<evidence type="ECO:0000256" key="3">
    <source>
        <dbReference type="PROSITE-ProRule" id="PRU00023"/>
    </source>
</evidence>
<evidence type="ECO:0000256" key="1">
    <source>
        <dbReference type="ARBA" id="ARBA00022737"/>
    </source>
</evidence>
<dbReference type="EMBL" id="JAQQWI010000015">
    <property type="protein sequence ID" value="KAK8012992.1"/>
    <property type="molecule type" value="Genomic_DNA"/>
</dbReference>
<reference evidence="5 6" key="1">
    <citation type="submission" date="2023-01" db="EMBL/GenBank/DDBJ databases">
        <title>Analysis of 21 Apiospora genomes using comparative genomics revels a genus with tremendous synthesis potential of carbohydrate active enzymes and secondary metabolites.</title>
        <authorList>
            <person name="Sorensen T."/>
        </authorList>
    </citation>
    <scope>NUCLEOTIDE SEQUENCE [LARGE SCALE GENOMIC DNA]</scope>
    <source>
        <strain evidence="5 6">CBS 20057</strain>
    </source>
</reference>
<dbReference type="Pfam" id="PF13606">
    <property type="entry name" value="Ank_3"/>
    <property type="match status" value="1"/>
</dbReference>
<evidence type="ECO:0000256" key="4">
    <source>
        <dbReference type="SAM" id="MobiDB-lite"/>
    </source>
</evidence>
<proteinExistence type="predicted"/>
<feature type="repeat" description="ANK" evidence="3">
    <location>
        <begin position="90"/>
        <end position="112"/>
    </location>
</feature>
<feature type="repeat" description="ANK" evidence="3">
    <location>
        <begin position="199"/>
        <end position="231"/>
    </location>
</feature>
<dbReference type="InterPro" id="IPR002110">
    <property type="entry name" value="Ankyrin_rpt"/>
</dbReference>
<dbReference type="InterPro" id="IPR036770">
    <property type="entry name" value="Ankyrin_rpt-contain_sf"/>
</dbReference>
<dbReference type="Pfam" id="PF12796">
    <property type="entry name" value="Ank_2"/>
    <property type="match status" value="1"/>
</dbReference>
<evidence type="ECO:0000313" key="6">
    <source>
        <dbReference type="Proteomes" id="UP001396898"/>
    </source>
</evidence>
<dbReference type="PANTHER" id="PTHR24198:SF165">
    <property type="entry name" value="ANKYRIN REPEAT-CONTAINING PROTEIN-RELATED"/>
    <property type="match status" value="1"/>
</dbReference>
<name>A0ABR1RI98_9PEZI</name>
<dbReference type="Proteomes" id="UP001396898">
    <property type="component" value="Unassembled WGS sequence"/>
</dbReference>
<dbReference type="PROSITE" id="PS50297">
    <property type="entry name" value="ANK_REP_REGION"/>
    <property type="match status" value="3"/>
</dbReference>
<dbReference type="Gene3D" id="1.25.40.20">
    <property type="entry name" value="Ankyrin repeat-containing domain"/>
    <property type="match status" value="2"/>
</dbReference>
<dbReference type="PANTHER" id="PTHR24198">
    <property type="entry name" value="ANKYRIN REPEAT AND PROTEIN KINASE DOMAIN-CONTAINING PROTEIN"/>
    <property type="match status" value="1"/>
</dbReference>
<dbReference type="SMART" id="SM00248">
    <property type="entry name" value="ANK"/>
    <property type="match status" value="4"/>
</dbReference>
<sequence length="259" mass="28435">MQPGRSNGGSDRRYASVPGVAPTPDARLRVKNGERELIFDEVKKDLPLAAAAREVAISSKFAAIDDMVRVIAEREKMSAEETLALVTNNSGFTLLHVAAQHGRTEMVDYLFREQMFTNRIALRTTMLLARNVTLDRPIHIAARSDSIDFIRSLVSRGVTVNSSGAAGFTPLHFAVQAQHRQLIRDLVEIGSDLNIQNMGGETPLHLAVHKGDLETVTYLLDKGADATVRNAGDSMPGVVARGLRNREIHDLFVARDLPF</sequence>
<gene>
    <name evidence="5" type="ORF">PG991_010367</name>
</gene>
<protein>
    <recommendedName>
        <fullName evidence="7">Ankyrin repeat domain-containing protein</fullName>
    </recommendedName>
</protein>
<keyword evidence="6" id="KW-1185">Reference proteome</keyword>
<comment type="caution">
    <text evidence="5">The sequence shown here is derived from an EMBL/GenBank/DDBJ whole genome shotgun (WGS) entry which is preliminary data.</text>
</comment>
<accession>A0ABR1RI98</accession>
<dbReference type="PRINTS" id="PR01415">
    <property type="entry name" value="ANKYRIN"/>
</dbReference>
<feature type="repeat" description="ANK" evidence="3">
    <location>
        <begin position="133"/>
        <end position="165"/>
    </location>
</feature>
<organism evidence="5 6">
    <name type="scientific">Apiospora marii</name>
    <dbReference type="NCBI Taxonomy" id="335849"/>
    <lineage>
        <taxon>Eukaryota</taxon>
        <taxon>Fungi</taxon>
        <taxon>Dikarya</taxon>
        <taxon>Ascomycota</taxon>
        <taxon>Pezizomycotina</taxon>
        <taxon>Sordariomycetes</taxon>
        <taxon>Xylariomycetidae</taxon>
        <taxon>Amphisphaeriales</taxon>
        <taxon>Apiosporaceae</taxon>
        <taxon>Apiospora</taxon>
    </lineage>
</organism>
<dbReference type="PROSITE" id="PS50088">
    <property type="entry name" value="ANK_REPEAT"/>
    <property type="match status" value="4"/>
</dbReference>
<evidence type="ECO:0000256" key="2">
    <source>
        <dbReference type="ARBA" id="ARBA00023043"/>
    </source>
</evidence>
<dbReference type="SUPFAM" id="SSF48403">
    <property type="entry name" value="Ankyrin repeat"/>
    <property type="match status" value="1"/>
</dbReference>
<feature type="region of interest" description="Disordered" evidence="4">
    <location>
        <begin position="1"/>
        <end position="25"/>
    </location>
</feature>
<evidence type="ECO:0008006" key="7">
    <source>
        <dbReference type="Google" id="ProtNLM"/>
    </source>
</evidence>
<keyword evidence="1" id="KW-0677">Repeat</keyword>
<evidence type="ECO:0000313" key="5">
    <source>
        <dbReference type="EMBL" id="KAK8012992.1"/>
    </source>
</evidence>
<keyword evidence="2 3" id="KW-0040">ANK repeat</keyword>